<dbReference type="AlphaFoldDB" id="A0A9Q0FW25"/>
<comment type="caution">
    <text evidence="3">The sequence shown here is derived from an EMBL/GenBank/DDBJ whole genome shotgun (WGS) entry which is preliminary data.</text>
</comment>
<feature type="signal peptide" evidence="1">
    <location>
        <begin position="1"/>
        <end position="27"/>
    </location>
</feature>
<dbReference type="InterPro" id="IPR003245">
    <property type="entry name" value="Phytocyanin_dom"/>
</dbReference>
<evidence type="ECO:0000259" key="2">
    <source>
        <dbReference type="Pfam" id="PF02298"/>
    </source>
</evidence>
<reference evidence="3" key="1">
    <citation type="submission" date="2022-02" db="EMBL/GenBank/DDBJ databases">
        <authorList>
            <person name="Henning P.M."/>
            <person name="McCubbin A.G."/>
            <person name="Shore J.S."/>
        </authorList>
    </citation>
    <scope>NUCLEOTIDE SEQUENCE</scope>
    <source>
        <strain evidence="3">F60SS</strain>
        <tissue evidence="3">Leaves</tissue>
    </source>
</reference>
<evidence type="ECO:0000313" key="4">
    <source>
        <dbReference type="Proteomes" id="UP001141552"/>
    </source>
</evidence>
<protein>
    <recommendedName>
        <fullName evidence="2">Phytocyanin domain-containing protein</fullName>
    </recommendedName>
</protein>
<accession>A0A9Q0FW25</accession>
<dbReference type="EMBL" id="JAKUCV010003481">
    <property type="protein sequence ID" value="KAJ4838765.1"/>
    <property type="molecule type" value="Genomic_DNA"/>
</dbReference>
<dbReference type="Pfam" id="PF02298">
    <property type="entry name" value="Cu_bind_like"/>
    <property type="match status" value="1"/>
</dbReference>
<gene>
    <name evidence="3" type="ORF">Tsubulata_040783</name>
</gene>
<evidence type="ECO:0000256" key="1">
    <source>
        <dbReference type="SAM" id="SignalP"/>
    </source>
</evidence>
<organism evidence="3 4">
    <name type="scientific">Turnera subulata</name>
    <dbReference type="NCBI Taxonomy" id="218843"/>
    <lineage>
        <taxon>Eukaryota</taxon>
        <taxon>Viridiplantae</taxon>
        <taxon>Streptophyta</taxon>
        <taxon>Embryophyta</taxon>
        <taxon>Tracheophyta</taxon>
        <taxon>Spermatophyta</taxon>
        <taxon>Magnoliopsida</taxon>
        <taxon>eudicotyledons</taxon>
        <taxon>Gunneridae</taxon>
        <taxon>Pentapetalae</taxon>
        <taxon>rosids</taxon>
        <taxon>fabids</taxon>
        <taxon>Malpighiales</taxon>
        <taxon>Passifloraceae</taxon>
        <taxon>Turnera</taxon>
    </lineage>
</organism>
<feature type="non-terminal residue" evidence="3">
    <location>
        <position position="1"/>
    </location>
</feature>
<dbReference type="InterPro" id="IPR008972">
    <property type="entry name" value="Cupredoxin"/>
</dbReference>
<evidence type="ECO:0000313" key="3">
    <source>
        <dbReference type="EMBL" id="KAJ4838765.1"/>
    </source>
</evidence>
<keyword evidence="4" id="KW-1185">Reference proteome</keyword>
<sequence length="69" mass="7918">MASHFQIITCSAILLVLCYAQLSSVDAELYNVDDRGWVPAYDYPRWINGRTFAIGDTLRFLYSELIMLP</sequence>
<feature type="domain" description="Phytocyanin" evidence="2">
    <location>
        <begin position="40"/>
        <end position="64"/>
    </location>
</feature>
<feature type="chain" id="PRO_5040466194" description="Phytocyanin domain-containing protein" evidence="1">
    <location>
        <begin position="28"/>
        <end position="69"/>
    </location>
</feature>
<reference evidence="3" key="2">
    <citation type="journal article" date="2023" name="Plants (Basel)">
        <title>Annotation of the Turnera subulata (Passifloraceae) Draft Genome Reveals the S-Locus Evolved after the Divergence of Turneroideae from Passifloroideae in a Stepwise Manner.</title>
        <authorList>
            <person name="Henning P.M."/>
            <person name="Roalson E.H."/>
            <person name="Mir W."/>
            <person name="McCubbin A.G."/>
            <person name="Shore J.S."/>
        </authorList>
    </citation>
    <scope>NUCLEOTIDE SEQUENCE</scope>
    <source>
        <strain evidence="3">F60SS</strain>
    </source>
</reference>
<dbReference type="GO" id="GO:0009055">
    <property type="term" value="F:electron transfer activity"/>
    <property type="evidence" value="ECO:0007669"/>
    <property type="project" value="InterPro"/>
</dbReference>
<name>A0A9Q0FW25_9ROSI</name>
<dbReference type="SUPFAM" id="SSF49503">
    <property type="entry name" value="Cupredoxins"/>
    <property type="match status" value="1"/>
</dbReference>
<dbReference type="OrthoDB" id="1916408at2759"/>
<proteinExistence type="predicted"/>
<keyword evidence="1" id="KW-0732">Signal</keyword>
<dbReference type="Proteomes" id="UP001141552">
    <property type="component" value="Unassembled WGS sequence"/>
</dbReference>